<organism evidence="1 2">
    <name type="scientific">Actinoallomurus iriomotensis</name>
    <dbReference type="NCBI Taxonomy" id="478107"/>
    <lineage>
        <taxon>Bacteria</taxon>
        <taxon>Bacillati</taxon>
        <taxon>Actinomycetota</taxon>
        <taxon>Actinomycetes</taxon>
        <taxon>Streptosporangiales</taxon>
        <taxon>Thermomonosporaceae</taxon>
        <taxon>Actinoallomurus</taxon>
    </lineage>
</organism>
<dbReference type="Proteomes" id="UP001165135">
    <property type="component" value="Unassembled WGS sequence"/>
</dbReference>
<name>A0A9W6RMZ9_9ACTN</name>
<dbReference type="EMBL" id="BSTJ01000009">
    <property type="protein sequence ID" value="GLY78643.1"/>
    <property type="molecule type" value="Genomic_DNA"/>
</dbReference>
<protein>
    <submittedName>
        <fullName evidence="1">Uncharacterized protein</fullName>
    </submittedName>
</protein>
<dbReference type="AlphaFoldDB" id="A0A9W6RMZ9"/>
<evidence type="ECO:0000313" key="2">
    <source>
        <dbReference type="Proteomes" id="UP001165135"/>
    </source>
</evidence>
<comment type="caution">
    <text evidence="1">The sequence shown here is derived from an EMBL/GenBank/DDBJ whole genome shotgun (WGS) entry which is preliminary data.</text>
</comment>
<accession>A0A9W6RMZ9</accession>
<gene>
    <name evidence="1" type="ORF">Airi01_069100</name>
</gene>
<sequence>MAWEHARMVDDVRLELDTTAHGEIRVTLMSPSWVLHVEAPRADLERLAGIADADWNARRSLALGTCTNARVYWSADPDPNGADQATILIGHDDETWDIWIRVPQATVRKIAELAAQFPGA</sequence>
<reference evidence="1" key="1">
    <citation type="submission" date="2023-03" db="EMBL/GenBank/DDBJ databases">
        <title>Actinoallomurus iriomotensis NBRC 103681.</title>
        <authorList>
            <person name="Ichikawa N."/>
            <person name="Sato H."/>
            <person name="Tonouchi N."/>
        </authorList>
    </citation>
    <scope>NUCLEOTIDE SEQUENCE</scope>
    <source>
        <strain evidence="1">NBRC 103681</strain>
    </source>
</reference>
<evidence type="ECO:0000313" key="1">
    <source>
        <dbReference type="EMBL" id="GLY78643.1"/>
    </source>
</evidence>
<proteinExistence type="predicted"/>